<dbReference type="OrthoDB" id="29523at2759"/>
<gene>
    <name evidence="2" type="ORF">YQE_05938</name>
</gene>
<dbReference type="HOGENOM" id="CLU_047471_0_0_1"/>
<dbReference type="GO" id="GO:0003676">
    <property type="term" value="F:nucleic acid binding"/>
    <property type="evidence" value="ECO:0007669"/>
    <property type="project" value="InterPro"/>
</dbReference>
<feature type="non-terminal residue" evidence="2">
    <location>
        <position position="342"/>
    </location>
</feature>
<dbReference type="InterPro" id="IPR050656">
    <property type="entry name" value="PINX1"/>
</dbReference>
<feature type="region of interest" description="Disordered" evidence="1">
    <location>
        <begin position="271"/>
        <end position="342"/>
    </location>
</feature>
<proteinExistence type="predicted"/>
<evidence type="ECO:0000256" key="1">
    <source>
        <dbReference type="SAM" id="MobiDB-lite"/>
    </source>
</evidence>
<feature type="compositionally biased region" description="Polar residues" evidence="1">
    <location>
        <begin position="307"/>
        <end position="317"/>
    </location>
</feature>
<organism evidence="2">
    <name type="scientific">Dendroctonus ponderosae</name>
    <name type="common">Mountain pine beetle</name>
    <dbReference type="NCBI Taxonomy" id="77166"/>
    <lineage>
        <taxon>Eukaryota</taxon>
        <taxon>Metazoa</taxon>
        <taxon>Ecdysozoa</taxon>
        <taxon>Arthropoda</taxon>
        <taxon>Hexapoda</taxon>
        <taxon>Insecta</taxon>
        <taxon>Pterygota</taxon>
        <taxon>Neoptera</taxon>
        <taxon>Endopterygota</taxon>
        <taxon>Coleoptera</taxon>
        <taxon>Polyphaga</taxon>
        <taxon>Cucujiformia</taxon>
        <taxon>Curculionidae</taxon>
        <taxon>Scolytinae</taxon>
        <taxon>Dendroctonus</taxon>
    </lineage>
</organism>
<feature type="region of interest" description="Disordered" evidence="1">
    <location>
        <begin position="147"/>
        <end position="166"/>
    </location>
</feature>
<dbReference type="GO" id="GO:0005730">
    <property type="term" value="C:nucleolus"/>
    <property type="evidence" value="ECO:0007669"/>
    <property type="project" value="TreeGrafter"/>
</dbReference>
<feature type="compositionally biased region" description="Basic and acidic residues" evidence="1">
    <location>
        <begin position="288"/>
        <end position="306"/>
    </location>
</feature>
<dbReference type="InterPro" id="IPR000467">
    <property type="entry name" value="G_patch_dom"/>
</dbReference>
<protein>
    <submittedName>
        <fullName evidence="2">Uncharacterized protein</fullName>
    </submittedName>
</protein>
<dbReference type="SMART" id="SM00443">
    <property type="entry name" value="G_patch"/>
    <property type="match status" value="1"/>
</dbReference>
<dbReference type="PROSITE" id="PS50174">
    <property type="entry name" value="G_PATCH"/>
    <property type="match status" value="1"/>
</dbReference>
<dbReference type="EMBL" id="KB740941">
    <property type="protein sequence ID" value="ENN77644.1"/>
    <property type="molecule type" value="Genomic_DNA"/>
</dbReference>
<accession>N6TBK0</accession>
<dbReference type="GO" id="GO:0010521">
    <property type="term" value="F:telomerase inhibitor activity"/>
    <property type="evidence" value="ECO:0007669"/>
    <property type="project" value="TreeGrafter"/>
</dbReference>
<dbReference type="PANTHER" id="PTHR23149:SF27">
    <property type="entry name" value="PIN2_TERF1-INTERACTING TELOMERASE INHIBITOR 1"/>
    <property type="match status" value="1"/>
</dbReference>
<feature type="compositionally biased region" description="Basic and acidic residues" evidence="1">
    <location>
        <begin position="148"/>
        <end position="166"/>
    </location>
</feature>
<dbReference type="PANTHER" id="PTHR23149">
    <property type="entry name" value="G PATCH DOMAIN CONTAINING PROTEIN"/>
    <property type="match status" value="1"/>
</dbReference>
<sequence length="342" mass="38542">MSMLAERRRKQKWSLNPRGKFWAEDSNKFGQKLMEKMGWSSGKGLGAKENGMTEHIKVSYKNDSQGVGYKETDEQWTETQEDFKAVLEALAGENQTTDELKLSSLEQKSEGSKVRVHYKKFTRGKDLSRRTEKDLACIFGKKNLKGTKKSEDVAPKSGGVEDKEDNKQFSNAGLMSDYFKKKLPSFGKVNGYLIGNNGVLKKADDDEQYEKRPAFASSNEQYEEESECEIKPHFGFGFQQTTNENSRCETASFVSSKTSSLKASFVSYISESSKDDDDSIKKKKKNKRALDDSTNIKDTPTKKTKLEPQSSENSVVTKKQKSKKIKDDSGIANPAFDPMYSS</sequence>
<evidence type="ECO:0000313" key="2">
    <source>
        <dbReference type="EMBL" id="ENN77644.1"/>
    </source>
</evidence>
<dbReference type="Pfam" id="PF01585">
    <property type="entry name" value="G-patch"/>
    <property type="match status" value="1"/>
</dbReference>
<feature type="non-terminal residue" evidence="2">
    <location>
        <position position="1"/>
    </location>
</feature>
<feature type="compositionally biased region" description="Basic and acidic residues" evidence="1">
    <location>
        <begin position="202"/>
        <end position="213"/>
    </location>
</feature>
<dbReference type="OMA" id="NENSRCE"/>
<reference evidence="2" key="1">
    <citation type="journal article" date="2013" name="Genome Biol.">
        <title>Draft genome of the mountain pine beetle, Dendroctonus ponderosae Hopkins, a major forest pest.</title>
        <authorList>
            <person name="Keeling C.I."/>
            <person name="Yuen M.M."/>
            <person name="Liao N.Y."/>
            <person name="Docking T.R."/>
            <person name="Chan S.K."/>
            <person name="Taylor G.A."/>
            <person name="Palmquist D.L."/>
            <person name="Jackman S.D."/>
            <person name="Nguyen A."/>
            <person name="Li M."/>
            <person name="Henderson H."/>
            <person name="Janes J.K."/>
            <person name="Zhao Y."/>
            <person name="Pandoh P."/>
            <person name="Moore R."/>
            <person name="Sperling F.A."/>
            <person name="Huber D.P."/>
            <person name="Birol I."/>
            <person name="Jones S.J."/>
            <person name="Bohlmann J."/>
        </authorList>
    </citation>
    <scope>NUCLEOTIDE SEQUENCE</scope>
</reference>
<dbReference type="AlphaFoldDB" id="N6TBK0"/>
<feature type="region of interest" description="Disordered" evidence="1">
    <location>
        <begin position="202"/>
        <end position="224"/>
    </location>
</feature>
<name>N6TBK0_DENPD</name>